<dbReference type="InterPro" id="IPR025944">
    <property type="entry name" value="Sigma_54_int_dom_CS"/>
</dbReference>
<evidence type="ECO:0000256" key="6">
    <source>
        <dbReference type="PROSITE-ProRule" id="PRU00169"/>
    </source>
</evidence>
<dbReference type="InterPro" id="IPR027417">
    <property type="entry name" value="P-loop_NTPase"/>
</dbReference>
<keyword evidence="2" id="KW-0067">ATP-binding</keyword>
<protein>
    <submittedName>
        <fullName evidence="9">Sigma-54-dependent Fis family transcriptional regulator</fullName>
    </submittedName>
</protein>
<dbReference type="SMART" id="SM00382">
    <property type="entry name" value="AAA"/>
    <property type="match status" value="1"/>
</dbReference>
<accession>A0ABS0IF22</accession>
<dbReference type="PROSITE" id="PS50045">
    <property type="entry name" value="SIGMA54_INTERACT_4"/>
    <property type="match status" value="1"/>
</dbReference>
<dbReference type="Pfam" id="PF00072">
    <property type="entry name" value="Response_reg"/>
    <property type="match status" value="1"/>
</dbReference>
<keyword evidence="1" id="KW-0547">Nucleotide-binding</keyword>
<dbReference type="InterPro" id="IPR003593">
    <property type="entry name" value="AAA+_ATPase"/>
</dbReference>
<reference evidence="9 10" key="1">
    <citation type="submission" date="2020-11" db="EMBL/GenBank/DDBJ databases">
        <authorList>
            <person name="Kim M.K."/>
        </authorList>
    </citation>
    <scope>NUCLEOTIDE SEQUENCE [LARGE SCALE GENOMIC DNA]</scope>
    <source>
        <strain evidence="9 10">BT683</strain>
    </source>
</reference>
<keyword evidence="5" id="KW-0804">Transcription</keyword>
<dbReference type="PANTHER" id="PTHR32071">
    <property type="entry name" value="TRANSCRIPTIONAL REGULATORY PROTEIN"/>
    <property type="match status" value="1"/>
</dbReference>
<proteinExistence type="predicted"/>
<comment type="caution">
    <text evidence="9">The sequence shown here is derived from an EMBL/GenBank/DDBJ whole genome shotgun (WGS) entry which is preliminary data.</text>
</comment>
<name>A0ABS0IF22_9BACT</name>
<dbReference type="Proteomes" id="UP000597617">
    <property type="component" value="Unassembled WGS sequence"/>
</dbReference>
<dbReference type="PROSITE" id="PS50110">
    <property type="entry name" value="RESPONSE_REGULATORY"/>
    <property type="match status" value="1"/>
</dbReference>
<sequence>MVLKKARVLVVDDDTDVLFAVRMLLKPEVQEVVTEKNPELLLSLLSKQRFDVIFLDMNYKSTLGTGNEGLYWLGRIREKDPTATVIMITAHGEISTAVRALKAGATDFIVKPWHNAQLLETLAAAVASKEAGRPAGAPAGPRRAASFAEFALLGESEAMQEVFHKIEKVAPTEANVLLLGENGTGKELVAKALHQRSFRAAKPFITADLAAMSEGIFESELFGHKKGSFTDAREDRIGRFAAASGGTLFLDEIGNISLAQQAKLLTALQNREVIPLGSNVPLPIDIRLISATNAPLYERAAEQSFRKDLIYRLNTVEITLPPLRARGDDVLLLARHFAGIYAARNRKPTPEFDPATLQKLRQHSWPGNVRELQHTVERAIILAESDTLRPQDFHFSAMETAVPQPAGLLPFEGPLQLNEVEKSTILRVIERHNGNITKAAKELGLTRTALYRRLEKHDL</sequence>
<dbReference type="InterPro" id="IPR009057">
    <property type="entry name" value="Homeodomain-like_sf"/>
</dbReference>
<dbReference type="CDD" id="cd00009">
    <property type="entry name" value="AAA"/>
    <property type="match status" value="1"/>
</dbReference>
<evidence type="ECO:0000313" key="9">
    <source>
        <dbReference type="EMBL" id="MBF9236956.1"/>
    </source>
</evidence>
<feature type="modified residue" description="4-aspartylphosphate" evidence="6">
    <location>
        <position position="56"/>
    </location>
</feature>
<keyword evidence="10" id="KW-1185">Reference proteome</keyword>
<dbReference type="PROSITE" id="PS00676">
    <property type="entry name" value="SIGMA54_INTERACT_2"/>
    <property type="match status" value="1"/>
</dbReference>
<evidence type="ECO:0000256" key="1">
    <source>
        <dbReference type="ARBA" id="ARBA00022741"/>
    </source>
</evidence>
<dbReference type="InterPro" id="IPR058031">
    <property type="entry name" value="AAA_lid_NorR"/>
</dbReference>
<dbReference type="Gene3D" id="3.40.50.300">
    <property type="entry name" value="P-loop containing nucleotide triphosphate hydrolases"/>
    <property type="match status" value="1"/>
</dbReference>
<evidence type="ECO:0000256" key="2">
    <source>
        <dbReference type="ARBA" id="ARBA00022840"/>
    </source>
</evidence>
<dbReference type="InterPro" id="IPR001789">
    <property type="entry name" value="Sig_transdc_resp-reg_receiver"/>
</dbReference>
<dbReference type="Gene3D" id="3.40.50.2300">
    <property type="match status" value="1"/>
</dbReference>
<dbReference type="SMART" id="SM00448">
    <property type="entry name" value="REC"/>
    <property type="match status" value="1"/>
</dbReference>
<organism evidence="9 10">
    <name type="scientific">Hymenobacter jeongseonensis</name>
    <dbReference type="NCBI Taxonomy" id="2791027"/>
    <lineage>
        <taxon>Bacteria</taxon>
        <taxon>Pseudomonadati</taxon>
        <taxon>Bacteroidota</taxon>
        <taxon>Cytophagia</taxon>
        <taxon>Cytophagales</taxon>
        <taxon>Hymenobacteraceae</taxon>
        <taxon>Hymenobacter</taxon>
    </lineage>
</organism>
<dbReference type="PRINTS" id="PR01590">
    <property type="entry name" value="HTHFIS"/>
</dbReference>
<dbReference type="InterPro" id="IPR025943">
    <property type="entry name" value="Sigma_54_int_dom_ATP-bd_2"/>
</dbReference>
<dbReference type="Pfam" id="PF02954">
    <property type="entry name" value="HTH_8"/>
    <property type="match status" value="1"/>
</dbReference>
<dbReference type="PROSITE" id="PS00688">
    <property type="entry name" value="SIGMA54_INTERACT_3"/>
    <property type="match status" value="1"/>
</dbReference>
<dbReference type="InterPro" id="IPR002078">
    <property type="entry name" value="Sigma_54_int"/>
</dbReference>
<dbReference type="EMBL" id="JADQDQ010000002">
    <property type="protein sequence ID" value="MBF9236956.1"/>
    <property type="molecule type" value="Genomic_DNA"/>
</dbReference>
<feature type="domain" description="Sigma-54 factor interaction" evidence="7">
    <location>
        <begin position="152"/>
        <end position="381"/>
    </location>
</feature>
<dbReference type="Gene3D" id="1.10.10.60">
    <property type="entry name" value="Homeodomain-like"/>
    <property type="match status" value="1"/>
</dbReference>
<keyword evidence="4" id="KW-0238">DNA-binding</keyword>
<dbReference type="Gene3D" id="1.10.8.60">
    <property type="match status" value="1"/>
</dbReference>
<evidence type="ECO:0000259" key="8">
    <source>
        <dbReference type="PROSITE" id="PS50110"/>
    </source>
</evidence>
<dbReference type="RefSeq" id="WP_196281324.1">
    <property type="nucleotide sequence ID" value="NZ_JADQDQ010000002.1"/>
</dbReference>
<dbReference type="Pfam" id="PF25601">
    <property type="entry name" value="AAA_lid_14"/>
    <property type="match status" value="1"/>
</dbReference>
<feature type="domain" description="Response regulatory" evidence="8">
    <location>
        <begin position="7"/>
        <end position="126"/>
    </location>
</feature>
<evidence type="ECO:0000259" key="7">
    <source>
        <dbReference type="PROSITE" id="PS50045"/>
    </source>
</evidence>
<evidence type="ECO:0000256" key="5">
    <source>
        <dbReference type="ARBA" id="ARBA00023163"/>
    </source>
</evidence>
<evidence type="ECO:0000313" key="10">
    <source>
        <dbReference type="Proteomes" id="UP000597617"/>
    </source>
</evidence>
<dbReference type="SUPFAM" id="SSF52172">
    <property type="entry name" value="CheY-like"/>
    <property type="match status" value="1"/>
</dbReference>
<dbReference type="InterPro" id="IPR011006">
    <property type="entry name" value="CheY-like_superfamily"/>
</dbReference>
<evidence type="ECO:0000256" key="3">
    <source>
        <dbReference type="ARBA" id="ARBA00023015"/>
    </source>
</evidence>
<dbReference type="PANTHER" id="PTHR32071:SF113">
    <property type="entry name" value="ALGINATE BIOSYNTHESIS TRANSCRIPTIONAL REGULATORY PROTEIN ALGB"/>
    <property type="match status" value="1"/>
</dbReference>
<gene>
    <name evidence="9" type="ORF">I2I05_06070</name>
</gene>
<dbReference type="SUPFAM" id="SSF46689">
    <property type="entry name" value="Homeodomain-like"/>
    <property type="match status" value="1"/>
</dbReference>
<keyword evidence="3" id="KW-0805">Transcription regulation</keyword>
<dbReference type="InterPro" id="IPR002197">
    <property type="entry name" value="HTH_Fis"/>
</dbReference>
<evidence type="ECO:0000256" key="4">
    <source>
        <dbReference type="ARBA" id="ARBA00023125"/>
    </source>
</evidence>
<dbReference type="Pfam" id="PF00158">
    <property type="entry name" value="Sigma54_activat"/>
    <property type="match status" value="1"/>
</dbReference>
<dbReference type="SUPFAM" id="SSF52540">
    <property type="entry name" value="P-loop containing nucleoside triphosphate hydrolases"/>
    <property type="match status" value="1"/>
</dbReference>
<keyword evidence="6" id="KW-0597">Phosphoprotein</keyword>